<comment type="caution">
    <text evidence="2">The sequence shown here is derived from an EMBL/GenBank/DDBJ whole genome shotgun (WGS) entry which is preliminary data.</text>
</comment>
<dbReference type="OrthoDB" id="10032755at2759"/>
<dbReference type="EMBL" id="CAJNOK010002261">
    <property type="protein sequence ID" value="CAF0852237.1"/>
    <property type="molecule type" value="Genomic_DNA"/>
</dbReference>
<keyword evidence="5" id="KW-1185">Reference proteome</keyword>
<dbReference type="Proteomes" id="UP000681722">
    <property type="component" value="Unassembled WGS sequence"/>
</dbReference>
<dbReference type="Proteomes" id="UP000663829">
    <property type="component" value="Unassembled WGS sequence"/>
</dbReference>
<dbReference type="Proteomes" id="UP000682733">
    <property type="component" value="Unassembled WGS sequence"/>
</dbReference>
<gene>
    <name evidence="2" type="ORF">GPM918_LOCUS28023</name>
    <name evidence="1" type="ORF">OVA965_LOCUS7206</name>
    <name evidence="4" type="ORF">SRO942_LOCUS28460</name>
    <name evidence="3" type="ORF">TMI583_LOCUS7202</name>
</gene>
<dbReference type="EMBL" id="CAJOBC010032539">
    <property type="protein sequence ID" value="CAF4096330.1"/>
    <property type="molecule type" value="Genomic_DNA"/>
</dbReference>
<organism evidence="2 5">
    <name type="scientific">Didymodactylos carnosus</name>
    <dbReference type="NCBI Taxonomy" id="1234261"/>
    <lineage>
        <taxon>Eukaryota</taxon>
        <taxon>Metazoa</taxon>
        <taxon>Spiralia</taxon>
        <taxon>Gnathifera</taxon>
        <taxon>Rotifera</taxon>
        <taxon>Eurotatoria</taxon>
        <taxon>Bdelloidea</taxon>
        <taxon>Philodinida</taxon>
        <taxon>Philodinidae</taxon>
        <taxon>Didymodactylos</taxon>
    </lineage>
</organism>
<dbReference type="EMBL" id="CAJNOQ010012041">
    <property type="protein sequence ID" value="CAF1290720.1"/>
    <property type="molecule type" value="Genomic_DNA"/>
</dbReference>
<dbReference type="Proteomes" id="UP000677228">
    <property type="component" value="Unassembled WGS sequence"/>
</dbReference>
<reference evidence="2" key="1">
    <citation type="submission" date="2021-02" db="EMBL/GenBank/DDBJ databases">
        <authorList>
            <person name="Nowell W R."/>
        </authorList>
    </citation>
    <scope>NUCLEOTIDE SEQUENCE</scope>
</reference>
<accession>A0A815CZJ6</accession>
<evidence type="ECO:0000313" key="2">
    <source>
        <dbReference type="EMBL" id="CAF1290720.1"/>
    </source>
</evidence>
<evidence type="ECO:0000313" key="5">
    <source>
        <dbReference type="Proteomes" id="UP000663829"/>
    </source>
</evidence>
<dbReference type="EMBL" id="CAJOBA010002261">
    <property type="protein sequence ID" value="CAF3637449.1"/>
    <property type="molecule type" value="Genomic_DNA"/>
</dbReference>
<evidence type="ECO:0000313" key="1">
    <source>
        <dbReference type="EMBL" id="CAF0852237.1"/>
    </source>
</evidence>
<protein>
    <submittedName>
        <fullName evidence="2">Uncharacterized protein</fullName>
    </submittedName>
</protein>
<sequence>MRPQGHPKPPNASSGTLKYNGEDLLLTRGRDIYDFSRLTLRKLYTAKELNDSILPPGAAHLVRPSLDGKRFEKFHDVVRAKYCISSLLYDQCYSKLIRPRMADFLNDERKRQAKALKQQAARTQTNGSSD</sequence>
<name>A0A815CZJ6_9BILA</name>
<evidence type="ECO:0000313" key="3">
    <source>
        <dbReference type="EMBL" id="CAF3637449.1"/>
    </source>
</evidence>
<evidence type="ECO:0000313" key="4">
    <source>
        <dbReference type="EMBL" id="CAF4096330.1"/>
    </source>
</evidence>
<dbReference type="AlphaFoldDB" id="A0A815CZJ6"/>
<proteinExistence type="predicted"/>